<feature type="binding site" description="in other chain" evidence="8">
    <location>
        <begin position="13"/>
        <end position="16"/>
    </location>
    <ligand>
        <name>IMP</name>
        <dbReference type="ChEBI" id="CHEBI:58053"/>
        <note>ligand shared between dimeric partners</note>
    </ligand>
</feature>
<protein>
    <recommendedName>
        <fullName evidence="8 10">Adenylosuccinate synthetase</fullName>
        <shortName evidence="8">AMPSase</shortName>
        <shortName evidence="8">AdSS</shortName>
        <ecNumber evidence="8 10">6.3.4.4</ecNumber>
    </recommendedName>
    <alternativeName>
        <fullName evidence="8">IMP--aspartate ligase</fullName>
    </alternativeName>
</protein>
<comment type="pathway">
    <text evidence="8 10">Purine metabolism; AMP biosynthesis via de novo pathway; AMP from IMP: step 1/2.</text>
</comment>
<dbReference type="SUPFAM" id="SSF52540">
    <property type="entry name" value="P-loop containing nucleoside triphosphate hydrolases"/>
    <property type="match status" value="1"/>
</dbReference>
<evidence type="ECO:0000256" key="3">
    <source>
        <dbReference type="ARBA" id="ARBA00022723"/>
    </source>
</evidence>
<dbReference type="Gene3D" id="3.40.440.10">
    <property type="entry name" value="Adenylosuccinate Synthetase, subunit A, domain 1"/>
    <property type="match status" value="1"/>
</dbReference>
<dbReference type="InterPro" id="IPR042110">
    <property type="entry name" value="Adenylosuccinate_synth_dom2"/>
</dbReference>
<dbReference type="InterPro" id="IPR001114">
    <property type="entry name" value="Adenylosuccinate_synthetase"/>
</dbReference>
<evidence type="ECO:0000256" key="4">
    <source>
        <dbReference type="ARBA" id="ARBA00022741"/>
    </source>
</evidence>
<organism evidence="11 12">
    <name type="scientific">Acidaminobacter hydrogenoformans DSM 2784</name>
    <dbReference type="NCBI Taxonomy" id="1120920"/>
    <lineage>
        <taxon>Bacteria</taxon>
        <taxon>Bacillati</taxon>
        <taxon>Bacillota</taxon>
        <taxon>Clostridia</taxon>
        <taxon>Peptostreptococcales</taxon>
        <taxon>Acidaminobacteraceae</taxon>
        <taxon>Acidaminobacter</taxon>
    </lineage>
</organism>
<keyword evidence="7 8" id="KW-0342">GTP-binding</keyword>
<dbReference type="SMART" id="SM00788">
    <property type="entry name" value="Adenylsucc_synt"/>
    <property type="match status" value="1"/>
</dbReference>
<comment type="function">
    <text evidence="8">Plays an important role in the de novo pathway of purine nucleotide biosynthesis. Catalyzes the first committed step in the biosynthesis of AMP from IMP.</text>
</comment>
<dbReference type="GO" id="GO:0005737">
    <property type="term" value="C:cytoplasm"/>
    <property type="evidence" value="ECO:0007669"/>
    <property type="project" value="UniProtKB-SubCell"/>
</dbReference>
<keyword evidence="3 8" id="KW-0479">Metal-binding</keyword>
<comment type="similarity">
    <text evidence="8 10">Belongs to the adenylosuccinate synthetase family.</text>
</comment>
<feature type="binding site" description="in other chain" evidence="8">
    <location>
        <begin position="38"/>
        <end position="41"/>
    </location>
    <ligand>
        <name>IMP</name>
        <dbReference type="ChEBI" id="CHEBI:58053"/>
        <note>ligand shared between dimeric partners</note>
    </ligand>
</feature>
<dbReference type="PANTHER" id="PTHR11846">
    <property type="entry name" value="ADENYLOSUCCINATE SYNTHETASE"/>
    <property type="match status" value="1"/>
</dbReference>
<evidence type="ECO:0000256" key="1">
    <source>
        <dbReference type="ARBA" id="ARBA00011738"/>
    </source>
</evidence>
<feature type="binding site" description="in other chain" evidence="8">
    <location>
        <position position="238"/>
    </location>
    <ligand>
        <name>IMP</name>
        <dbReference type="ChEBI" id="CHEBI:58053"/>
        <note>ligand shared between dimeric partners</note>
    </ligand>
</feature>
<dbReference type="Gene3D" id="1.10.300.10">
    <property type="entry name" value="Adenylosuccinate Synthetase, subunit A, domain 2"/>
    <property type="match status" value="1"/>
</dbReference>
<dbReference type="GO" id="GO:0046040">
    <property type="term" value="P:IMP metabolic process"/>
    <property type="evidence" value="ECO:0007669"/>
    <property type="project" value="TreeGrafter"/>
</dbReference>
<keyword evidence="5 8" id="KW-0658">Purine biosynthesis</keyword>
<evidence type="ECO:0000256" key="2">
    <source>
        <dbReference type="ARBA" id="ARBA00022598"/>
    </source>
</evidence>
<dbReference type="EC" id="6.3.4.4" evidence="8 10"/>
<dbReference type="PANTHER" id="PTHR11846:SF0">
    <property type="entry name" value="ADENYLOSUCCINATE SYNTHETASE"/>
    <property type="match status" value="1"/>
</dbReference>
<feature type="binding site" evidence="8">
    <location>
        <begin position="298"/>
        <end position="304"/>
    </location>
    <ligand>
        <name>substrate</name>
    </ligand>
</feature>
<evidence type="ECO:0000256" key="10">
    <source>
        <dbReference type="RuleBase" id="RU000520"/>
    </source>
</evidence>
<dbReference type="NCBIfam" id="NF002223">
    <property type="entry name" value="PRK01117.1"/>
    <property type="match status" value="1"/>
</dbReference>
<feature type="active site" evidence="9">
    <location>
        <position position="139"/>
    </location>
</feature>
<dbReference type="PROSITE" id="PS01266">
    <property type="entry name" value="ADENYLOSUCCIN_SYN_1"/>
    <property type="match status" value="1"/>
</dbReference>
<dbReference type="GO" id="GO:0044208">
    <property type="term" value="P:'de novo' AMP biosynthetic process"/>
    <property type="evidence" value="ECO:0007669"/>
    <property type="project" value="UniProtKB-UniRule"/>
</dbReference>
<dbReference type="InterPro" id="IPR042111">
    <property type="entry name" value="Adenylosuccinate_synth_dom3"/>
</dbReference>
<dbReference type="FunFam" id="3.90.170.10:FF:000001">
    <property type="entry name" value="Adenylosuccinate synthetase"/>
    <property type="match status" value="1"/>
</dbReference>
<keyword evidence="6 8" id="KW-0460">Magnesium</keyword>
<dbReference type="CDD" id="cd03108">
    <property type="entry name" value="AdSS"/>
    <property type="match status" value="1"/>
</dbReference>
<dbReference type="AlphaFoldDB" id="A0A1G5RRY1"/>
<dbReference type="RefSeq" id="WP_092589130.1">
    <property type="nucleotide sequence ID" value="NZ_FMWL01000001.1"/>
</dbReference>
<feature type="binding site" evidence="8">
    <location>
        <begin position="12"/>
        <end position="18"/>
    </location>
    <ligand>
        <name>GTP</name>
        <dbReference type="ChEBI" id="CHEBI:37565"/>
    </ligand>
</feature>
<name>A0A1G5RRY1_9FIRM</name>
<dbReference type="OrthoDB" id="9807553at2"/>
<evidence type="ECO:0000256" key="6">
    <source>
        <dbReference type="ARBA" id="ARBA00022842"/>
    </source>
</evidence>
<feature type="binding site" description="in other chain" evidence="8">
    <location>
        <position position="302"/>
    </location>
    <ligand>
        <name>IMP</name>
        <dbReference type="ChEBI" id="CHEBI:58053"/>
        <note>ligand shared between dimeric partners</note>
    </ligand>
</feature>
<feature type="binding site" evidence="8">
    <location>
        <begin position="330"/>
        <end position="332"/>
    </location>
    <ligand>
        <name>GTP</name>
        <dbReference type="ChEBI" id="CHEBI:37565"/>
    </ligand>
</feature>
<comment type="subcellular location">
    <subcellularLocation>
        <location evidence="8">Cytoplasm</location>
    </subcellularLocation>
</comment>
<feature type="binding site" evidence="8">
    <location>
        <begin position="40"/>
        <end position="42"/>
    </location>
    <ligand>
        <name>GTP</name>
        <dbReference type="ChEBI" id="CHEBI:37565"/>
    </ligand>
</feature>
<dbReference type="InterPro" id="IPR033128">
    <property type="entry name" value="Adenylosuccin_syn_Lys_AS"/>
</dbReference>
<dbReference type="InterPro" id="IPR027417">
    <property type="entry name" value="P-loop_NTPase"/>
</dbReference>
<comment type="catalytic activity">
    <reaction evidence="8 10">
        <text>IMP + L-aspartate + GTP = N(6)-(1,2-dicarboxyethyl)-AMP + GDP + phosphate + 2 H(+)</text>
        <dbReference type="Rhea" id="RHEA:15753"/>
        <dbReference type="ChEBI" id="CHEBI:15378"/>
        <dbReference type="ChEBI" id="CHEBI:29991"/>
        <dbReference type="ChEBI" id="CHEBI:37565"/>
        <dbReference type="ChEBI" id="CHEBI:43474"/>
        <dbReference type="ChEBI" id="CHEBI:57567"/>
        <dbReference type="ChEBI" id="CHEBI:58053"/>
        <dbReference type="ChEBI" id="CHEBI:58189"/>
        <dbReference type="EC" id="6.3.4.4"/>
    </reaction>
</comment>
<feature type="active site" description="Proton donor" evidence="8">
    <location>
        <position position="41"/>
    </location>
</feature>
<dbReference type="EMBL" id="FMWL01000001">
    <property type="protein sequence ID" value="SCZ76600.1"/>
    <property type="molecule type" value="Genomic_DNA"/>
</dbReference>
<dbReference type="HAMAP" id="MF_00011">
    <property type="entry name" value="Adenylosucc_synth"/>
    <property type="match status" value="1"/>
</dbReference>
<dbReference type="Proteomes" id="UP000199208">
    <property type="component" value="Unassembled WGS sequence"/>
</dbReference>
<dbReference type="InterPro" id="IPR018220">
    <property type="entry name" value="Adenylosuccin_syn_GTP-bd"/>
</dbReference>
<feature type="binding site" evidence="8">
    <location>
        <position position="40"/>
    </location>
    <ligand>
        <name>Mg(2+)</name>
        <dbReference type="ChEBI" id="CHEBI:18420"/>
    </ligand>
</feature>
<dbReference type="NCBIfam" id="TIGR00184">
    <property type="entry name" value="purA"/>
    <property type="match status" value="1"/>
</dbReference>
<dbReference type="GO" id="GO:0000287">
    <property type="term" value="F:magnesium ion binding"/>
    <property type="evidence" value="ECO:0007669"/>
    <property type="project" value="UniProtKB-UniRule"/>
</dbReference>
<feature type="binding site" evidence="8">
    <location>
        <position position="142"/>
    </location>
    <ligand>
        <name>IMP</name>
        <dbReference type="ChEBI" id="CHEBI:58053"/>
        <note>ligand shared between dimeric partners</note>
    </ligand>
</feature>
<feature type="active site" description="Proton acceptor" evidence="8">
    <location>
        <position position="13"/>
    </location>
</feature>
<evidence type="ECO:0000256" key="5">
    <source>
        <dbReference type="ARBA" id="ARBA00022755"/>
    </source>
</evidence>
<dbReference type="GO" id="GO:0005525">
    <property type="term" value="F:GTP binding"/>
    <property type="evidence" value="ECO:0007669"/>
    <property type="project" value="UniProtKB-UniRule"/>
</dbReference>
<dbReference type="InterPro" id="IPR042109">
    <property type="entry name" value="Adenylosuccinate_synth_dom1"/>
</dbReference>
<accession>A0A1G5RRY1</accession>
<proteinExistence type="inferred from homology"/>
<evidence type="ECO:0000313" key="12">
    <source>
        <dbReference type="Proteomes" id="UP000199208"/>
    </source>
</evidence>
<evidence type="ECO:0000256" key="9">
    <source>
        <dbReference type="PROSITE-ProRule" id="PRU10134"/>
    </source>
</evidence>
<evidence type="ECO:0000256" key="8">
    <source>
        <dbReference type="HAMAP-Rule" id="MF_00011"/>
    </source>
</evidence>
<keyword evidence="12" id="KW-1185">Reference proteome</keyword>
<feature type="binding site" evidence="8">
    <location>
        <position position="13"/>
    </location>
    <ligand>
        <name>Mg(2+)</name>
        <dbReference type="ChEBI" id="CHEBI:18420"/>
    </ligand>
</feature>
<keyword evidence="8" id="KW-0963">Cytoplasm</keyword>
<comment type="cofactor">
    <cofactor evidence="8">
        <name>Mg(2+)</name>
        <dbReference type="ChEBI" id="CHEBI:18420"/>
    </cofactor>
    <text evidence="8">Binds 1 Mg(2+) ion per subunit.</text>
</comment>
<reference evidence="11 12" key="1">
    <citation type="submission" date="2016-10" db="EMBL/GenBank/DDBJ databases">
        <authorList>
            <person name="de Groot N.N."/>
        </authorList>
    </citation>
    <scope>NUCLEOTIDE SEQUENCE [LARGE SCALE GENOMIC DNA]</scope>
    <source>
        <strain evidence="11 12">DSM 2784</strain>
    </source>
</reference>
<feature type="binding site" description="in other chain" evidence="8">
    <location>
        <position position="223"/>
    </location>
    <ligand>
        <name>IMP</name>
        <dbReference type="ChEBI" id="CHEBI:58053"/>
        <note>ligand shared between dimeric partners</note>
    </ligand>
</feature>
<dbReference type="UniPathway" id="UPA00075">
    <property type="reaction ID" value="UER00335"/>
</dbReference>
<evidence type="ECO:0000256" key="7">
    <source>
        <dbReference type="ARBA" id="ARBA00023134"/>
    </source>
</evidence>
<feature type="binding site" description="in other chain" evidence="8">
    <location>
        <position position="128"/>
    </location>
    <ligand>
        <name>IMP</name>
        <dbReference type="ChEBI" id="CHEBI:58053"/>
        <note>ligand shared between dimeric partners</note>
    </ligand>
</feature>
<keyword evidence="4 8" id="KW-0547">Nucleotide-binding</keyword>
<dbReference type="Pfam" id="PF00709">
    <property type="entry name" value="Adenylsucc_synt"/>
    <property type="match status" value="1"/>
</dbReference>
<feature type="binding site" evidence="8">
    <location>
        <position position="304"/>
    </location>
    <ligand>
        <name>GTP</name>
        <dbReference type="ChEBI" id="CHEBI:37565"/>
    </ligand>
</feature>
<keyword evidence="2 8" id="KW-0436">Ligase</keyword>
<dbReference type="PROSITE" id="PS00513">
    <property type="entry name" value="ADENYLOSUCCIN_SYN_2"/>
    <property type="match status" value="1"/>
</dbReference>
<feature type="binding site" evidence="8">
    <location>
        <begin position="412"/>
        <end position="414"/>
    </location>
    <ligand>
        <name>GTP</name>
        <dbReference type="ChEBI" id="CHEBI:37565"/>
    </ligand>
</feature>
<dbReference type="GO" id="GO:0004019">
    <property type="term" value="F:adenylosuccinate synthase activity"/>
    <property type="evidence" value="ECO:0007669"/>
    <property type="project" value="UniProtKB-UniRule"/>
</dbReference>
<dbReference type="Gene3D" id="3.90.170.10">
    <property type="entry name" value="Adenylosuccinate Synthetase, subunit A, domain 3"/>
    <property type="match status" value="1"/>
</dbReference>
<dbReference type="STRING" id="1120920.SAMN03080599_00323"/>
<comment type="subunit">
    <text evidence="1 8">Homodimer.</text>
</comment>
<gene>
    <name evidence="8" type="primary">purA</name>
    <name evidence="11" type="ORF">SAMN03080599_00323</name>
</gene>
<sequence length="429" mass="46948">MATVVIVGAQWGDEGKGKVIDYLAREADVVVRAQGGNNAGHTVVVGDKKYALHLIPSGVLNPNALNIIGNGVVFDPEGFLKEIEGLKKDGIATDRIKVSERAHLIFPYHKEIDRLSEEALGDMKIGTTKKGIGPCYMDKVERIGLRVGDMEDWDRFEAHLRSNIQRKNDIIVKLYGGSPLAVDAIVADYKGYAEQVLPFVADTGILVHEAVVESKKVLLEGAQGTMLDVDYGTYPYVTSSHPVSGGFSVGSGIGPNQIEEVLGIAKAYTTRVGMGPFVTELNDEVGNAIRVKGNEFGTTTGRARRCGWLDAVVLRYSARINGMTSVALMLLDVLGGFEEIKICTGYRYKDEILEEYPAKLSVLEACEPVYETFEGWQEDLSTVTSYDALPENAKRYIERIEALMGIPVKIVSVGPKRDQTIVRDTIFRA</sequence>
<evidence type="ECO:0000313" key="11">
    <source>
        <dbReference type="EMBL" id="SCZ76600.1"/>
    </source>
</evidence>
<dbReference type="FunFam" id="1.10.300.10:FF:000001">
    <property type="entry name" value="Adenylosuccinate synthetase"/>
    <property type="match status" value="1"/>
</dbReference>